<sequence length="802" mass="88676">MFIHYLTIAWRNLLRHKANSVINITGLAIGIAACLLIFRVVRFELGHDTFHKNYKQLYRVVKHDAYPDGLVYEEGMPGPVTAAMRVDFPQISAISEVFSSYGSQITIPSGTQAPKKFTESSGVLFIDTSFFHMFTTKWLSGNASVLAQPGKVVLDKEHAERYFGQWQEATGKTITMDNQIPLMVAGVIENQPLSTDIPLSVLVSFSTLPPYGNRYNYTQRWQHSTSNHQIFVLLPSAVTPASINKQFTSFTRKYYDEEVAAKKTFFLQPLKDLHFDTRFGNMGDHTTSRTTLLTLALIGGFVVMMAAINFINLCTAQAATRAKEIGVRKVLGGRRQQIIFQVLSETAIVVSLALLLASGIAFVAKPSLSLLSSVPAAVALFSKDAFLFLLATGVAVTLLAGLYPAFILSGFAPVEALKNKIYQKGGARISLRRVLVVTQFAISQVLIIGTIIAVKQMNYIRQADLGFNKDAILLLDNITDSTSLPKVATLQQQLQQVSGVKAVSFCSDPPSSSNDWSSNFYFNHAAKDESFDIFLKIADTAYFNTYGLQLIAGRSFTASDTTREVVVNEMLCNKLGIREAKDILGKDIRLGGKWYPITGVVKDFKASSLREEVRPIALFSRKEFYGTIGVKLSGAGLSTSLAAIKEIWERTYPDYVYNPSFLDEKIANFYQQETQLAVLYKLFAGIAIFISCLGVYGLISFLAIQKTKEVGIRKTLGASAASIVVLFSREFTLLVVAAFVIATPIGWWLMSHWLQGFVYRIPMEITIFLLAIAISLLIAWITVSYKAIKASLANPVKSLQNN</sequence>
<feature type="domain" description="ABC3 transporter permease C-terminal" evidence="7">
    <location>
        <begin position="682"/>
        <end position="784"/>
    </location>
</feature>
<keyword evidence="4 6" id="KW-1133">Transmembrane helix</keyword>
<comment type="subcellular location">
    <subcellularLocation>
        <location evidence="1">Cell membrane</location>
        <topology evidence="1">Multi-pass membrane protein</topology>
    </subcellularLocation>
</comment>
<dbReference type="AlphaFoldDB" id="A0A917J4Z5"/>
<dbReference type="InterPro" id="IPR050250">
    <property type="entry name" value="Macrolide_Exporter_MacB"/>
</dbReference>
<dbReference type="Pfam" id="PF02687">
    <property type="entry name" value="FtsX"/>
    <property type="match status" value="2"/>
</dbReference>
<proteinExistence type="predicted"/>
<dbReference type="Pfam" id="PF12704">
    <property type="entry name" value="MacB_PCD"/>
    <property type="match status" value="2"/>
</dbReference>
<evidence type="ECO:0000259" key="7">
    <source>
        <dbReference type="Pfam" id="PF02687"/>
    </source>
</evidence>
<evidence type="ECO:0000313" key="10">
    <source>
        <dbReference type="Proteomes" id="UP000627292"/>
    </source>
</evidence>
<accession>A0A917J4Z5</accession>
<feature type="transmembrane region" description="Helical" evidence="6">
    <location>
        <begin position="678"/>
        <end position="704"/>
    </location>
</feature>
<dbReference type="PANTHER" id="PTHR30572:SF18">
    <property type="entry name" value="ABC-TYPE MACROLIDE FAMILY EXPORT SYSTEM PERMEASE COMPONENT 2"/>
    <property type="match status" value="1"/>
</dbReference>
<feature type="transmembrane region" description="Helical" evidence="6">
    <location>
        <begin position="21"/>
        <end position="41"/>
    </location>
</feature>
<keyword evidence="10" id="KW-1185">Reference proteome</keyword>
<evidence type="ECO:0000256" key="4">
    <source>
        <dbReference type="ARBA" id="ARBA00022989"/>
    </source>
</evidence>
<feature type="domain" description="ABC3 transporter permease C-terminal" evidence="7">
    <location>
        <begin position="297"/>
        <end position="409"/>
    </location>
</feature>
<keyword evidence="3 6" id="KW-0812">Transmembrane</keyword>
<reference evidence="9" key="2">
    <citation type="submission" date="2020-09" db="EMBL/GenBank/DDBJ databases">
        <authorList>
            <person name="Sun Q."/>
            <person name="Zhou Y."/>
        </authorList>
    </citation>
    <scope>NUCLEOTIDE SEQUENCE</scope>
    <source>
        <strain evidence="9">CGMCC 1.15290</strain>
    </source>
</reference>
<keyword evidence="5 6" id="KW-0472">Membrane</keyword>
<evidence type="ECO:0000256" key="1">
    <source>
        <dbReference type="ARBA" id="ARBA00004651"/>
    </source>
</evidence>
<keyword evidence="2" id="KW-1003">Cell membrane</keyword>
<feature type="transmembrane region" description="Helical" evidence="6">
    <location>
        <begin position="385"/>
        <end position="414"/>
    </location>
</feature>
<feature type="domain" description="MacB-like periplasmic core" evidence="8">
    <location>
        <begin position="480"/>
        <end position="608"/>
    </location>
</feature>
<dbReference type="InterPro" id="IPR003838">
    <property type="entry name" value="ABC3_permease_C"/>
</dbReference>
<evidence type="ECO:0000259" key="8">
    <source>
        <dbReference type="Pfam" id="PF12704"/>
    </source>
</evidence>
<dbReference type="GO" id="GO:0022857">
    <property type="term" value="F:transmembrane transporter activity"/>
    <property type="evidence" value="ECO:0007669"/>
    <property type="project" value="TreeGrafter"/>
</dbReference>
<protein>
    <submittedName>
        <fullName evidence="9">ABC transporter permease</fullName>
    </submittedName>
</protein>
<gene>
    <name evidence="9" type="ORF">GCM10011379_51480</name>
</gene>
<name>A0A917J4Z5_9BACT</name>
<evidence type="ECO:0000256" key="3">
    <source>
        <dbReference type="ARBA" id="ARBA00022692"/>
    </source>
</evidence>
<feature type="transmembrane region" description="Helical" evidence="6">
    <location>
        <begin position="338"/>
        <end position="365"/>
    </location>
</feature>
<evidence type="ECO:0000256" key="5">
    <source>
        <dbReference type="ARBA" id="ARBA00023136"/>
    </source>
</evidence>
<comment type="caution">
    <text evidence="9">The sequence shown here is derived from an EMBL/GenBank/DDBJ whole genome shotgun (WGS) entry which is preliminary data.</text>
</comment>
<reference evidence="9" key="1">
    <citation type="journal article" date="2014" name="Int. J. Syst. Evol. Microbiol.">
        <title>Complete genome sequence of Corynebacterium casei LMG S-19264T (=DSM 44701T), isolated from a smear-ripened cheese.</title>
        <authorList>
            <consortium name="US DOE Joint Genome Institute (JGI-PGF)"/>
            <person name="Walter F."/>
            <person name="Albersmeier A."/>
            <person name="Kalinowski J."/>
            <person name="Ruckert C."/>
        </authorList>
    </citation>
    <scope>NUCLEOTIDE SEQUENCE</scope>
    <source>
        <strain evidence="9">CGMCC 1.15290</strain>
    </source>
</reference>
<dbReference type="EMBL" id="BMIB01000005">
    <property type="protein sequence ID" value="GGH80501.1"/>
    <property type="molecule type" value="Genomic_DNA"/>
</dbReference>
<dbReference type="GO" id="GO:0005886">
    <property type="term" value="C:plasma membrane"/>
    <property type="evidence" value="ECO:0007669"/>
    <property type="project" value="UniProtKB-SubCell"/>
</dbReference>
<evidence type="ECO:0000313" key="9">
    <source>
        <dbReference type="EMBL" id="GGH80501.1"/>
    </source>
</evidence>
<dbReference type="Proteomes" id="UP000627292">
    <property type="component" value="Unassembled WGS sequence"/>
</dbReference>
<evidence type="ECO:0000256" key="6">
    <source>
        <dbReference type="SAM" id="Phobius"/>
    </source>
</evidence>
<feature type="transmembrane region" description="Helical" evidence="6">
    <location>
        <begin position="761"/>
        <end position="783"/>
    </location>
</feature>
<dbReference type="RefSeq" id="WP_188957968.1">
    <property type="nucleotide sequence ID" value="NZ_BMIB01000005.1"/>
</dbReference>
<dbReference type="InterPro" id="IPR025857">
    <property type="entry name" value="MacB_PCD"/>
</dbReference>
<feature type="domain" description="MacB-like periplasmic core" evidence="8">
    <location>
        <begin position="20"/>
        <end position="248"/>
    </location>
</feature>
<feature type="transmembrane region" description="Helical" evidence="6">
    <location>
        <begin position="716"/>
        <end position="749"/>
    </location>
</feature>
<organism evidence="9 10">
    <name type="scientific">Filimonas zeae</name>
    <dbReference type="NCBI Taxonomy" id="1737353"/>
    <lineage>
        <taxon>Bacteria</taxon>
        <taxon>Pseudomonadati</taxon>
        <taxon>Bacteroidota</taxon>
        <taxon>Chitinophagia</taxon>
        <taxon>Chitinophagales</taxon>
        <taxon>Chitinophagaceae</taxon>
        <taxon>Filimonas</taxon>
    </lineage>
</organism>
<feature type="transmembrane region" description="Helical" evidence="6">
    <location>
        <begin position="292"/>
        <end position="313"/>
    </location>
</feature>
<dbReference type="PANTHER" id="PTHR30572">
    <property type="entry name" value="MEMBRANE COMPONENT OF TRANSPORTER-RELATED"/>
    <property type="match status" value="1"/>
</dbReference>
<feature type="transmembrane region" description="Helical" evidence="6">
    <location>
        <begin position="434"/>
        <end position="454"/>
    </location>
</feature>
<evidence type="ECO:0000256" key="2">
    <source>
        <dbReference type="ARBA" id="ARBA00022475"/>
    </source>
</evidence>